<dbReference type="InterPro" id="IPR000571">
    <property type="entry name" value="Znf_CCCH"/>
</dbReference>
<feature type="transmembrane region" description="Helical" evidence="3">
    <location>
        <begin position="1605"/>
        <end position="1626"/>
    </location>
</feature>
<reference evidence="5" key="1">
    <citation type="journal article" date="2014" name="Nucleic Acids Res.">
        <title>The evolutionary dynamics of variant antigen genes in Babesia reveal a history of genomic innovation underlying host-parasite interaction.</title>
        <authorList>
            <person name="Jackson A.P."/>
            <person name="Otto T.D."/>
            <person name="Darby A."/>
            <person name="Ramaprasad A."/>
            <person name="Xia D."/>
            <person name="Echaide I.E."/>
            <person name="Farber M."/>
            <person name="Gahlot S."/>
            <person name="Gamble J."/>
            <person name="Gupta D."/>
            <person name="Gupta Y."/>
            <person name="Jackson L."/>
            <person name="Malandrin L."/>
            <person name="Malas T.B."/>
            <person name="Moussa E."/>
            <person name="Nair M."/>
            <person name="Reid AJ."/>
            <person name="Sanders M."/>
            <person name="Sharma J."/>
            <person name="Tracey A."/>
            <person name="Quail M.A."/>
            <person name="Weir W."/>
            <person name="Wastling J.M."/>
            <person name="Hall N."/>
            <person name="Willadsen P."/>
            <person name="Lingelbach K."/>
            <person name="Shiels B."/>
            <person name="Tait A."/>
            <person name="Berriman M."/>
            <person name="Allred D.R."/>
            <person name="Pain A."/>
        </authorList>
    </citation>
    <scope>NUCLEOTIDE SEQUENCE</scope>
    <source>
        <strain evidence="5">Bond</strain>
    </source>
</reference>
<dbReference type="PROSITE" id="PS50103">
    <property type="entry name" value="ZF_C3H1"/>
    <property type="match status" value="1"/>
</dbReference>
<keyword evidence="1" id="KW-0863">Zinc-finger</keyword>
<evidence type="ECO:0000256" key="3">
    <source>
        <dbReference type="SAM" id="Phobius"/>
    </source>
</evidence>
<dbReference type="OrthoDB" id="5792673at2759"/>
<dbReference type="EMBL" id="LK055265">
    <property type="protein sequence ID" value="CDR71957.1"/>
    <property type="molecule type" value="Genomic_DNA"/>
</dbReference>
<dbReference type="RefSeq" id="XP_012770899.1">
    <property type="nucleotide sequence ID" value="XM_012915445.1"/>
</dbReference>
<evidence type="ECO:0000259" key="4">
    <source>
        <dbReference type="PROSITE" id="PS50103"/>
    </source>
</evidence>
<protein>
    <recommendedName>
        <fullName evidence="4">C3H1-type domain-containing protein</fullName>
    </recommendedName>
</protein>
<organism evidence="5">
    <name type="scientific">Babesia bigemina</name>
    <dbReference type="NCBI Taxonomy" id="5866"/>
    <lineage>
        <taxon>Eukaryota</taxon>
        <taxon>Sar</taxon>
        <taxon>Alveolata</taxon>
        <taxon>Apicomplexa</taxon>
        <taxon>Aconoidasida</taxon>
        <taxon>Piroplasmida</taxon>
        <taxon>Babesiidae</taxon>
        <taxon>Babesia</taxon>
    </lineage>
</organism>
<keyword evidence="3" id="KW-0812">Transmembrane</keyword>
<keyword evidence="3" id="KW-1133">Transmembrane helix</keyword>
<sequence>MAFLSGVLSAVKDENEVTTYDIHLDKRLEKVLEEVNKKIGSGRAGLAASVDAVKGWLEGYEGEVREKTEALKRNVKLLNNSITDTYIAKFDSYHDRSLEQIHDVFIKCTADLFGTMSVLKNNSQGYMSLDYGLKTKLEVPLGKIDEALKMLKNTANDSDLFRQAKRVDDQLVTQRDHVVNSIETGSNVLLSTFAEEFNRVVGVINRLNDDKRTYFQGIHETLTDAERLIQNFDTTYKYKIVEQFENLKIHLANIDADRGDKGNSKLKNHFEALKTDVQKIGNDVSVENIKLNEWKDAALTAVHKAQATIGELVNVLNGEEVGKLPKKKAAVTTAAEEIYQQNEHLWASIMQAGRALEEKVSAAQESLKTLDEAVSKDLMELKFGINERMGWYVDKLKEAANKADQAANGPSASSVKPDDILNLLDGELKKLYSAAKEKSLTMNGKDLGSDDLNEALQAFHDSLKLTNKKTNKSITIIDAIREDLQNAVAAALKKAHQKVDSVKHLMTHYRMHLNDSGAIKSAIRSIQTDVKKALDEAPQIGHLLYTSNNLTSKFDAFIHAIQQLAQNGAPHSQNKNSVSHYLADLDQMIVTADEEGYTLTADYSSDLNLSIKRLAKIYDKLKDLQKNIAAVTKSTDAGEIDEIISHLQGLPALVDKATLQTKQNIYDLYNNLVDKISFMRQSFELADNAMTNAISSLQQTFNSVRENAKSGVENLRNYLIDLAVKSFSTLTTEVRMLFAERHKADLKALKISVESQIPVVIEILHYDKRNGLKGLMKRMNNHETTFQKMSTLFQQRSVDDFKHMALQFKMLVGSYLEYTEEQAMTPGKSPQPTDQSEKVRHLKDAVDSLLHYLKQNGHLTRQYMFDHHFDDLLTSLNSLVTSLSPSFTSPSPLLGPLKTGLSKFAEQLGHAYVNRYSGRKMGKLLEVKPSSENQKPAKTQLSDTSTDNYDLTPEGRNCAKVCLTIVEMVSEDLKYLREQCETKWAPKKIYSGSSLGSFLTKCGYRVAIKDTDQNGELQCKSSMKGEQVHERLMTKKYSSDSEIKHLKECESNKDQETGKPKKSSNFHIFDLINCLHHHLETYYSINHMATFASKKQPCSVYEMLCWMSGLPHNNVYFDLTTDGFDALFDKREKKEDDSIEFEYITVEDKTPNSLTAYPLMIRRGDITNAIVHLTSYAPTVLTTILGTGDEFTTYAVDFRTNHLKFSYPSRAEDCLHTLLDILRRIFPPLKFLHSQCDTLTSEHGWYRCKYGKDVQSAKLPCTKHSKTETECQPRSPLMSFLGDCLPGHLPHQLTSVGCKAECKSCPKATPGQPCLTPLGFRGFSGSTKLGKELGNVLTKFFSNGIATPLLSFVPKPPSSLPEHFGFALYLVKGWGEGSTRTGKNGTQGYVEEAMKSQSIKLYSDTTPLTDALRTAYGDARGSHQDKDHLPLYADLASLSMVKSCVDKVNHVYCAPYLSSVCGDSYGYFAKKHSDHYLSWAIYLPWTFWDLLNNLYNAFCSINCQDWGCRGCLRGDKCKKGQHGVVDKDKPSAICQCPSIVDCKGVAPTLYQYGFVFGEASTLNDKDAPKKCSDFCSQLKNVLKSKYFEKLFDECDMFLWRIREPFSYLVLSLWLLSFLYLLHIMVIRLDLLHIKSHLHSPSSHRIAAQSLLAAARVNKLGKMFYLQP</sequence>
<evidence type="ECO:0000256" key="2">
    <source>
        <dbReference type="SAM" id="MobiDB-lite"/>
    </source>
</evidence>
<name>A0A061BKJ5_BABBI</name>
<reference evidence="5" key="2">
    <citation type="submission" date="2014-06" db="EMBL/GenBank/DDBJ databases">
        <authorList>
            <person name="Aslett M."/>
            <person name="De Silva Nishadi"/>
        </authorList>
    </citation>
    <scope>NUCLEOTIDE SEQUENCE</scope>
    <source>
        <strain evidence="5">Bond</strain>
    </source>
</reference>
<feature type="domain" description="C3H1-type" evidence="4">
    <location>
        <begin position="1497"/>
        <end position="1525"/>
    </location>
</feature>
<dbReference type="VEuPathDB" id="PiroplasmaDB:BBBOND_0006190"/>
<evidence type="ECO:0000256" key="1">
    <source>
        <dbReference type="PROSITE-ProRule" id="PRU00723"/>
    </source>
</evidence>
<keyword evidence="1" id="KW-0862">Zinc</keyword>
<dbReference type="GO" id="GO:0008270">
    <property type="term" value="F:zinc ion binding"/>
    <property type="evidence" value="ECO:0007669"/>
    <property type="project" value="UniProtKB-KW"/>
</dbReference>
<dbReference type="GeneID" id="24562174"/>
<dbReference type="KEGG" id="bbig:BBBOND_0006190"/>
<keyword evidence="3" id="KW-0472">Membrane</keyword>
<feature type="compositionally biased region" description="Polar residues" evidence="2">
    <location>
        <begin position="930"/>
        <end position="948"/>
    </location>
</feature>
<proteinExistence type="predicted"/>
<keyword evidence="1" id="KW-0479">Metal-binding</keyword>
<gene>
    <name evidence="5" type="ORF">BBBOND_0006190</name>
</gene>
<feature type="region of interest" description="Disordered" evidence="2">
    <location>
        <begin position="927"/>
        <end position="948"/>
    </location>
</feature>
<feature type="zinc finger region" description="C3H1-type" evidence="1">
    <location>
        <begin position="1497"/>
        <end position="1525"/>
    </location>
</feature>
<accession>A0A061BKJ5</accession>
<evidence type="ECO:0000313" key="5">
    <source>
        <dbReference type="EMBL" id="CDR71957.1"/>
    </source>
</evidence>